<dbReference type="SUPFAM" id="SSF50104">
    <property type="entry name" value="Translation proteins SH3-like domain"/>
    <property type="match status" value="1"/>
</dbReference>
<dbReference type="GO" id="GO:0006412">
    <property type="term" value="P:translation"/>
    <property type="evidence" value="ECO:0007669"/>
    <property type="project" value="InterPro"/>
</dbReference>
<feature type="domain" description="NusG-like N-terminal" evidence="12">
    <location>
        <begin position="179"/>
        <end position="266"/>
    </location>
</feature>
<evidence type="ECO:0000256" key="11">
    <source>
        <dbReference type="SAM" id="MobiDB-lite"/>
    </source>
</evidence>
<feature type="compositionally biased region" description="Low complexity" evidence="11">
    <location>
        <begin position="865"/>
        <end position="876"/>
    </location>
</feature>
<evidence type="ECO:0000256" key="1">
    <source>
        <dbReference type="ARBA" id="ARBA00004123"/>
    </source>
</evidence>
<dbReference type="GO" id="GO:0003729">
    <property type="term" value="F:mRNA binding"/>
    <property type="evidence" value="ECO:0007669"/>
    <property type="project" value="TreeGrafter"/>
</dbReference>
<dbReference type="SMART" id="SM00738">
    <property type="entry name" value="NGN"/>
    <property type="match status" value="1"/>
</dbReference>
<dbReference type="GO" id="GO:0032784">
    <property type="term" value="P:regulation of DNA-templated transcription elongation"/>
    <property type="evidence" value="ECO:0007669"/>
    <property type="project" value="InterPro"/>
</dbReference>
<evidence type="ECO:0000313" key="15">
    <source>
        <dbReference type="Proteomes" id="UP001234989"/>
    </source>
</evidence>
<dbReference type="FunFam" id="2.30.30.30:FF:000028">
    <property type="entry name" value="Transcription elongation factor SPT5"/>
    <property type="match status" value="1"/>
</dbReference>
<feature type="compositionally biased region" description="Basic and acidic residues" evidence="11">
    <location>
        <begin position="834"/>
        <end position="844"/>
    </location>
</feature>
<feature type="domain" description="KOW" evidence="13">
    <location>
        <begin position="271"/>
        <end position="298"/>
    </location>
</feature>
<proteinExistence type="inferred from homology"/>
<dbReference type="CDD" id="cd06083">
    <property type="entry name" value="KOW_Spt5_3"/>
    <property type="match status" value="1"/>
</dbReference>
<accession>A0AAF0QTZ9</accession>
<evidence type="ECO:0000256" key="8">
    <source>
        <dbReference type="ARBA" id="ARBA00023163"/>
    </source>
</evidence>
<feature type="compositionally biased region" description="Polar residues" evidence="11">
    <location>
        <begin position="886"/>
        <end position="898"/>
    </location>
</feature>
<dbReference type="InterPro" id="IPR041973">
    <property type="entry name" value="KOW_Spt5_1"/>
</dbReference>
<evidence type="ECO:0000256" key="2">
    <source>
        <dbReference type="ARBA" id="ARBA00006956"/>
    </source>
</evidence>
<dbReference type="GO" id="GO:0006368">
    <property type="term" value="P:transcription elongation by RNA polymerase II"/>
    <property type="evidence" value="ECO:0007669"/>
    <property type="project" value="TreeGrafter"/>
</dbReference>
<feature type="domain" description="KOW" evidence="13">
    <location>
        <begin position="475"/>
        <end position="502"/>
    </location>
</feature>
<dbReference type="Gene3D" id="3.30.70.940">
    <property type="entry name" value="NusG, N-terminal domain"/>
    <property type="match status" value="1"/>
</dbReference>
<evidence type="ECO:0000259" key="13">
    <source>
        <dbReference type="SMART" id="SM00739"/>
    </source>
</evidence>
<dbReference type="InterPro" id="IPR014722">
    <property type="entry name" value="Rib_uL2_dom2"/>
</dbReference>
<dbReference type="PIRSF" id="PIRSF036945">
    <property type="entry name" value="Spt5"/>
    <property type="match status" value="1"/>
</dbReference>
<dbReference type="Proteomes" id="UP001234989">
    <property type="component" value="Chromosome 4"/>
</dbReference>
<feature type="domain" description="KOW" evidence="13">
    <location>
        <begin position="423"/>
        <end position="450"/>
    </location>
</feature>
<keyword evidence="8 10" id="KW-0804">Transcription</keyword>
<gene>
    <name evidence="14" type="ORF">MTR67_020006</name>
</gene>
<dbReference type="InterPro" id="IPR005100">
    <property type="entry name" value="NGN-domain"/>
</dbReference>
<feature type="domain" description="KOW" evidence="13">
    <location>
        <begin position="1019"/>
        <end position="1046"/>
    </location>
</feature>
<evidence type="ECO:0000256" key="4">
    <source>
        <dbReference type="ARBA" id="ARBA00022553"/>
    </source>
</evidence>
<feature type="domain" description="KOW" evidence="13">
    <location>
        <begin position="706"/>
        <end position="733"/>
    </location>
</feature>
<dbReference type="InterPro" id="IPR017071">
    <property type="entry name" value="TF_Spt5_eukaryote"/>
</dbReference>
<dbReference type="InterPro" id="IPR041978">
    <property type="entry name" value="KOW_Spt5_5"/>
</dbReference>
<dbReference type="InterPro" id="IPR057935">
    <property type="entry name" value="KOW_Spt5_6_plant"/>
</dbReference>
<keyword evidence="6" id="KW-0805">Transcription regulation</keyword>
<dbReference type="InterPro" id="IPR057934">
    <property type="entry name" value="KOW_Spt5_7"/>
</dbReference>
<feature type="region of interest" description="Disordered" evidence="11">
    <location>
        <begin position="660"/>
        <end position="703"/>
    </location>
</feature>
<dbReference type="FunFam" id="3.30.70.940:FF:000007">
    <property type="entry name" value="Transcription elongation factor SPT5"/>
    <property type="match status" value="1"/>
</dbReference>
<dbReference type="CDD" id="cd06082">
    <property type="entry name" value="KOW_Spt5_2"/>
    <property type="match status" value="1"/>
</dbReference>
<keyword evidence="15" id="KW-1185">Reference proteome</keyword>
<dbReference type="AlphaFoldDB" id="A0AAF0QTZ9"/>
<keyword evidence="7" id="KW-0010">Activator</keyword>
<dbReference type="Pfam" id="PF23038">
    <property type="entry name" value="KOW6_SPT51-2"/>
    <property type="match status" value="1"/>
</dbReference>
<dbReference type="InterPro" id="IPR039385">
    <property type="entry name" value="NGN_Euk"/>
</dbReference>
<dbReference type="InterPro" id="IPR041975">
    <property type="entry name" value="KOW_Spt5_2"/>
</dbReference>
<dbReference type="CDD" id="cd06081">
    <property type="entry name" value="KOW_Spt5_1"/>
    <property type="match status" value="1"/>
</dbReference>
<feature type="compositionally biased region" description="Pro residues" evidence="11">
    <location>
        <begin position="915"/>
        <end position="928"/>
    </location>
</feature>
<evidence type="ECO:0000256" key="9">
    <source>
        <dbReference type="ARBA" id="ARBA00023242"/>
    </source>
</evidence>
<keyword evidence="9 10" id="KW-0539">Nucleus</keyword>
<dbReference type="Pfam" id="PF23291">
    <property type="entry name" value="KOW4_SPT5"/>
    <property type="match status" value="1"/>
</dbReference>
<feature type="region of interest" description="Disordered" evidence="11">
    <location>
        <begin position="1"/>
        <end position="121"/>
    </location>
</feature>
<dbReference type="InterPro" id="IPR039659">
    <property type="entry name" value="SPT5"/>
</dbReference>
<dbReference type="PROSITE" id="PS01108">
    <property type="entry name" value="RIBOSOMAL_L24"/>
    <property type="match status" value="1"/>
</dbReference>
<evidence type="ECO:0000256" key="6">
    <source>
        <dbReference type="ARBA" id="ARBA00023015"/>
    </source>
</evidence>
<dbReference type="Pfam" id="PF03439">
    <property type="entry name" value="Spt5-NGN"/>
    <property type="match status" value="1"/>
</dbReference>
<dbReference type="InterPro" id="IPR041977">
    <property type="entry name" value="KOW_Spt5_4"/>
</dbReference>
<dbReference type="GO" id="GO:0032044">
    <property type="term" value="C:DSIF complex"/>
    <property type="evidence" value="ECO:0007669"/>
    <property type="project" value="TreeGrafter"/>
</dbReference>
<dbReference type="Pfam" id="PF23287">
    <property type="entry name" value="KOW7_SPT5"/>
    <property type="match status" value="1"/>
</dbReference>
<dbReference type="InterPro" id="IPR005825">
    <property type="entry name" value="Ribosomal_uL24_CS"/>
</dbReference>
<dbReference type="PANTHER" id="PTHR11125">
    <property type="entry name" value="SUPPRESSOR OF TY 5"/>
    <property type="match status" value="1"/>
</dbReference>
<evidence type="ECO:0000256" key="7">
    <source>
        <dbReference type="ARBA" id="ARBA00023159"/>
    </source>
</evidence>
<reference evidence="14" key="1">
    <citation type="submission" date="2023-08" db="EMBL/GenBank/DDBJ databases">
        <title>A de novo genome assembly of Solanum verrucosum Schlechtendal, a Mexican diploid species geographically isolated from the other diploid A-genome species in potato relatives.</title>
        <authorList>
            <person name="Hosaka K."/>
        </authorList>
    </citation>
    <scope>NUCLEOTIDE SEQUENCE</scope>
    <source>
        <tissue evidence="14">Young leaves</tissue>
    </source>
</reference>
<dbReference type="Pfam" id="PF23284">
    <property type="entry name" value="KOW2_Spt5"/>
    <property type="match status" value="1"/>
</dbReference>
<dbReference type="InterPro" id="IPR036735">
    <property type="entry name" value="NGN_dom_sf"/>
</dbReference>
<feature type="compositionally biased region" description="Acidic residues" evidence="11">
    <location>
        <begin position="89"/>
        <end position="111"/>
    </location>
</feature>
<dbReference type="Gene3D" id="2.30.30.30">
    <property type="match status" value="4"/>
</dbReference>
<evidence type="ECO:0000313" key="14">
    <source>
        <dbReference type="EMBL" id="WMV26621.1"/>
    </source>
</evidence>
<name>A0AAF0QTZ9_SOLVR</name>
<dbReference type="Pfam" id="PF23042">
    <property type="entry name" value="KOW1_SPT5"/>
    <property type="match status" value="1"/>
</dbReference>
<dbReference type="GO" id="GO:0003735">
    <property type="term" value="F:structural constituent of ribosome"/>
    <property type="evidence" value="ECO:0007669"/>
    <property type="project" value="InterPro"/>
</dbReference>
<dbReference type="PANTHER" id="PTHR11125:SF7">
    <property type="entry name" value="TRANSCRIPTION ELONGATION FACTOR SPT5"/>
    <property type="match status" value="1"/>
</dbReference>
<dbReference type="CDD" id="cd09888">
    <property type="entry name" value="NGN_Euk"/>
    <property type="match status" value="1"/>
</dbReference>
<dbReference type="Pfam" id="PF23290">
    <property type="entry name" value="KOW5_SPT5"/>
    <property type="match status" value="1"/>
</dbReference>
<dbReference type="Pfam" id="PF11942">
    <property type="entry name" value="Spt5_N"/>
    <property type="match status" value="1"/>
</dbReference>
<sequence length="1072" mass="118358">MPRQRDYDDDDDEPEEEEDDVYEEEEEEEEEDDRGKAGRKRRRSDFIDDAAEEDEDEDEDDDDEDYGGGGGGGGGGRRRPKRRTGSEFFDLEAAVDSDEDEEEEEGEDDFIVDSGADIPDEDGARREYRHRLLPHEDQEEDLEELTRSIKQRYARSPHVEYDEEATDVEQQALLPSVRDPKLWMVKCAIGREREVAVCLMQKAIDRGPELQIRSVVALDHLKNYIYIEADKEAHVREACKGMRNIYASAKIMLVPIKEMTDVLSVESKAVDLARDTWVRMKMGTYKGDLAKVMDVDNVRQKVVVKLIPRIDLQALANKLEGRDAPKKKSFIPPPRFMNIDEAREMNLRVERRRDPMSGDYFENIGGMMFKDGFLYKTVSMKSISTLNIQPTFDELEKFRQTGEGGDGDMASLSTLFANRKKGHFMKGDRVIVVKGDLRNLKGHVEKVEEDTVHIRPNQKDLPLTLAFSDKELCKYFDLGNHVKVVSGSSEGATGMVVSVQGHVVNLVSDTTKELLRVFADNVVESSEVTSGLTRIGEYELHDLVILDNKSFGVIIRVDSEAFQVLKGVPDRPEVALVRLREIKAKVEKKGNAQDRYKNHLAVKDVVKVLEGPCKGKQGPVEHIFRGVVFIYDRHHLEHAGYICAKTQSCVLVGGSRANGDRNGNPMSSRFAHMRAPPRAPQSPMRSSRGGPPMSYGGRHRGGRGQDALVGADVKIRLGPFKGCKGRVVDIKGTSVRVELEAQMKVVTGNHPNLGRAILFEVFVCSTFDCFHSLLTAMFPAVDRNHISDNVNVSVPFREPSRYGLGSETPSHPSRTPLHPFMTPMRDPGATPIHDGMRTPMRDRAWNPMSPPRDNWEEGNPASWGSSPQYQPSSPRSRAYEAPTPGSGWTNTPSGNYSDAGTPRDNGSAYANAPSPYLPSTPGGQPPMTPSSAYIPGTPGGQPMTPGSGGLDMMSPIGGGDTEGPWLLPDILVNVRKSNDDTVIGVVHEVLADGSCSVGLGSSGNGDTIIAHPTEIDIIVPKKSDKIKIMGGPQRGATGKLIGVDGTDGIVKVDDTLDVKILDMVLLAKLAHA</sequence>
<dbReference type="InterPro" id="IPR022581">
    <property type="entry name" value="Spt5_N"/>
</dbReference>
<organism evidence="14 15">
    <name type="scientific">Solanum verrucosum</name>
    <dbReference type="NCBI Taxonomy" id="315347"/>
    <lineage>
        <taxon>Eukaryota</taxon>
        <taxon>Viridiplantae</taxon>
        <taxon>Streptophyta</taxon>
        <taxon>Embryophyta</taxon>
        <taxon>Tracheophyta</taxon>
        <taxon>Spermatophyta</taxon>
        <taxon>Magnoliopsida</taxon>
        <taxon>eudicotyledons</taxon>
        <taxon>Gunneridae</taxon>
        <taxon>Pentapetalae</taxon>
        <taxon>asterids</taxon>
        <taxon>lamiids</taxon>
        <taxon>Solanales</taxon>
        <taxon>Solanaceae</taxon>
        <taxon>Solanoideae</taxon>
        <taxon>Solaneae</taxon>
        <taxon>Solanum</taxon>
    </lineage>
</organism>
<protein>
    <recommendedName>
        <fullName evidence="10">Transcription elongation factor SPT5</fullName>
    </recommendedName>
</protein>
<dbReference type="FunFam" id="2.30.30.30:FF:000027">
    <property type="entry name" value="Transcription elongation factor SPT5"/>
    <property type="match status" value="1"/>
</dbReference>
<evidence type="ECO:0000256" key="10">
    <source>
        <dbReference type="PIRNR" id="PIRNR036945"/>
    </source>
</evidence>
<keyword evidence="5" id="KW-0677">Repeat</keyword>
<feature type="compositionally biased region" description="Acidic residues" evidence="11">
    <location>
        <begin position="47"/>
        <end position="66"/>
    </location>
</feature>
<keyword evidence="3" id="KW-0678">Repressor</keyword>
<dbReference type="InterPro" id="IPR006645">
    <property type="entry name" value="NGN-like_dom"/>
</dbReference>
<dbReference type="InterPro" id="IPR041976">
    <property type="entry name" value="KOW_Spt5_3"/>
</dbReference>
<dbReference type="Pfam" id="PF23037">
    <property type="entry name" value="KOWx_SPT5"/>
    <property type="match status" value="1"/>
</dbReference>
<dbReference type="InterPro" id="IPR057936">
    <property type="entry name" value="KOWx_Spt5"/>
</dbReference>
<evidence type="ECO:0000256" key="3">
    <source>
        <dbReference type="ARBA" id="ARBA00022491"/>
    </source>
</evidence>
<dbReference type="EMBL" id="CP133615">
    <property type="protein sequence ID" value="WMV26621.1"/>
    <property type="molecule type" value="Genomic_DNA"/>
</dbReference>
<feature type="compositionally biased region" description="Acidic residues" evidence="11">
    <location>
        <begin position="7"/>
        <end position="32"/>
    </location>
</feature>
<keyword evidence="4" id="KW-0597">Phosphoprotein</keyword>
<dbReference type="GO" id="GO:0005840">
    <property type="term" value="C:ribosome"/>
    <property type="evidence" value="ECO:0007669"/>
    <property type="project" value="InterPro"/>
</dbReference>
<evidence type="ECO:0000259" key="12">
    <source>
        <dbReference type="SMART" id="SM00738"/>
    </source>
</evidence>
<dbReference type="CDD" id="cd06086">
    <property type="entry name" value="KOW_Spt5_6"/>
    <property type="match status" value="1"/>
</dbReference>
<dbReference type="CDD" id="cd06085">
    <property type="entry name" value="KOW_Spt5_5"/>
    <property type="match status" value="1"/>
</dbReference>
<dbReference type="GO" id="GO:0006357">
    <property type="term" value="P:regulation of transcription by RNA polymerase II"/>
    <property type="evidence" value="ECO:0007669"/>
    <property type="project" value="InterPro"/>
</dbReference>
<dbReference type="CDD" id="cd06084">
    <property type="entry name" value="KOW_Spt5_4"/>
    <property type="match status" value="1"/>
</dbReference>
<dbReference type="InterPro" id="IPR008991">
    <property type="entry name" value="Translation_prot_SH3-like_sf"/>
</dbReference>
<dbReference type="InterPro" id="IPR005824">
    <property type="entry name" value="KOW"/>
</dbReference>
<feature type="region of interest" description="Disordered" evidence="11">
    <location>
        <begin position="801"/>
        <end position="952"/>
    </location>
</feature>
<feature type="domain" description="KOW" evidence="13">
    <location>
        <begin position="599"/>
        <end position="626"/>
    </location>
</feature>
<comment type="subcellular location">
    <subcellularLocation>
        <location evidence="1 10">Nucleus</location>
    </subcellularLocation>
</comment>
<evidence type="ECO:0000256" key="5">
    <source>
        <dbReference type="ARBA" id="ARBA00022737"/>
    </source>
</evidence>
<comment type="similarity">
    <text evidence="2 10">Belongs to the SPT5 family.</text>
</comment>
<dbReference type="SMART" id="SM00739">
    <property type="entry name" value="KOW"/>
    <property type="match status" value="6"/>
</dbReference>